<proteinExistence type="predicted"/>
<name>A0A1J0VXX8_9NOCA</name>
<gene>
    <name evidence="1" type="ORF">BOX37_26290</name>
</gene>
<evidence type="ECO:0000313" key="1">
    <source>
        <dbReference type="EMBL" id="APE36857.1"/>
    </source>
</evidence>
<organism evidence="1 2">
    <name type="scientific">Nocardia mangyaensis</name>
    <dbReference type="NCBI Taxonomy" id="2213200"/>
    <lineage>
        <taxon>Bacteria</taxon>
        <taxon>Bacillati</taxon>
        <taxon>Actinomycetota</taxon>
        <taxon>Actinomycetes</taxon>
        <taxon>Mycobacteriales</taxon>
        <taxon>Nocardiaceae</taxon>
        <taxon>Nocardia</taxon>
    </lineage>
</organism>
<keyword evidence="2" id="KW-1185">Reference proteome</keyword>
<reference evidence="1" key="1">
    <citation type="submission" date="2016-11" db="EMBL/GenBank/DDBJ databases">
        <authorList>
            <person name="Jaros S."/>
            <person name="Januszkiewicz K."/>
            <person name="Wedrychowicz H."/>
        </authorList>
    </citation>
    <scope>NUCLEOTIDE SEQUENCE [LARGE SCALE GENOMIC DNA]</scope>
    <source>
        <strain evidence="1">Y48</strain>
    </source>
</reference>
<evidence type="ECO:0000313" key="2">
    <source>
        <dbReference type="Proteomes" id="UP000183810"/>
    </source>
</evidence>
<dbReference type="AlphaFoldDB" id="A0A1J0VXX8"/>
<protein>
    <submittedName>
        <fullName evidence="1">Uncharacterized protein</fullName>
    </submittedName>
</protein>
<accession>A0A1J0VXX8</accession>
<dbReference type="KEGG" id="nsl:BOX37_26290"/>
<dbReference type="EMBL" id="CP018082">
    <property type="protein sequence ID" value="APE36857.1"/>
    <property type="molecule type" value="Genomic_DNA"/>
</dbReference>
<dbReference type="Proteomes" id="UP000183810">
    <property type="component" value="Chromosome"/>
</dbReference>
<sequence>MGIDAGHDMLGWYIAGDDSSRRDVATRTDAHAADHTSAESDYRIGLDYRWCLVDAPPSEVGAGVLVHQVAHDRRPISDNCCVADESGYTGVDSNPNPVANVCAVHKACSYADLTPVPDAGTVLDNASIPECGPFVDQYLVKQDRAIAEHDIVACRWPSDLGFS</sequence>